<gene>
    <name evidence="1" type="ORF">CY34DRAFT_98057</name>
</gene>
<dbReference type="InParanoid" id="A0A0D0A8F8"/>
<dbReference type="OrthoDB" id="3308246at2759"/>
<name>A0A0D0A8F8_9AGAM</name>
<proteinExistence type="predicted"/>
<dbReference type="HOGENOM" id="CLU_2747191_0_0_1"/>
<dbReference type="EMBL" id="KN835757">
    <property type="protein sequence ID" value="KIK34414.1"/>
    <property type="molecule type" value="Genomic_DNA"/>
</dbReference>
<evidence type="ECO:0000313" key="1">
    <source>
        <dbReference type="EMBL" id="KIK34414.1"/>
    </source>
</evidence>
<sequence length="71" mass="8196">SARLGHLHRVNVCFTKQTSWYWDCGQDMKLVHLLCLTLVTRFNVPLDVLDDMRPPKVKHKAHTCGIDAFMS</sequence>
<protein>
    <submittedName>
        <fullName evidence="1">Uncharacterized protein</fullName>
    </submittedName>
</protein>
<keyword evidence="2" id="KW-1185">Reference proteome</keyword>
<dbReference type="Proteomes" id="UP000054485">
    <property type="component" value="Unassembled WGS sequence"/>
</dbReference>
<dbReference type="AlphaFoldDB" id="A0A0D0A8F8"/>
<reference evidence="1 2" key="1">
    <citation type="submission" date="2014-04" db="EMBL/GenBank/DDBJ databases">
        <authorList>
            <consortium name="DOE Joint Genome Institute"/>
            <person name="Kuo A."/>
            <person name="Ruytinx J."/>
            <person name="Rineau F."/>
            <person name="Colpaert J."/>
            <person name="Kohler A."/>
            <person name="Nagy L.G."/>
            <person name="Floudas D."/>
            <person name="Copeland A."/>
            <person name="Barry K.W."/>
            <person name="Cichocki N."/>
            <person name="Veneault-Fourrey C."/>
            <person name="LaButti K."/>
            <person name="Lindquist E.A."/>
            <person name="Lipzen A."/>
            <person name="Lundell T."/>
            <person name="Morin E."/>
            <person name="Murat C."/>
            <person name="Sun H."/>
            <person name="Tunlid A."/>
            <person name="Henrissat B."/>
            <person name="Grigoriev I.V."/>
            <person name="Hibbett D.S."/>
            <person name="Martin F."/>
            <person name="Nordberg H.P."/>
            <person name="Cantor M.N."/>
            <person name="Hua S.X."/>
        </authorList>
    </citation>
    <scope>NUCLEOTIDE SEQUENCE [LARGE SCALE GENOMIC DNA]</scope>
    <source>
        <strain evidence="1 2">UH-Slu-Lm8-n1</strain>
    </source>
</reference>
<organism evidence="1 2">
    <name type="scientific">Suillus luteus UH-Slu-Lm8-n1</name>
    <dbReference type="NCBI Taxonomy" id="930992"/>
    <lineage>
        <taxon>Eukaryota</taxon>
        <taxon>Fungi</taxon>
        <taxon>Dikarya</taxon>
        <taxon>Basidiomycota</taxon>
        <taxon>Agaricomycotina</taxon>
        <taxon>Agaricomycetes</taxon>
        <taxon>Agaricomycetidae</taxon>
        <taxon>Boletales</taxon>
        <taxon>Suillineae</taxon>
        <taxon>Suillaceae</taxon>
        <taxon>Suillus</taxon>
    </lineage>
</organism>
<accession>A0A0D0A8F8</accession>
<evidence type="ECO:0000313" key="2">
    <source>
        <dbReference type="Proteomes" id="UP000054485"/>
    </source>
</evidence>
<reference evidence="2" key="2">
    <citation type="submission" date="2015-01" db="EMBL/GenBank/DDBJ databases">
        <title>Evolutionary Origins and Diversification of the Mycorrhizal Mutualists.</title>
        <authorList>
            <consortium name="DOE Joint Genome Institute"/>
            <consortium name="Mycorrhizal Genomics Consortium"/>
            <person name="Kohler A."/>
            <person name="Kuo A."/>
            <person name="Nagy L.G."/>
            <person name="Floudas D."/>
            <person name="Copeland A."/>
            <person name="Barry K.W."/>
            <person name="Cichocki N."/>
            <person name="Veneault-Fourrey C."/>
            <person name="LaButti K."/>
            <person name="Lindquist E.A."/>
            <person name="Lipzen A."/>
            <person name="Lundell T."/>
            <person name="Morin E."/>
            <person name="Murat C."/>
            <person name="Riley R."/>
            <person name="Ohm R."/>
            <person name="Sun H."/>
            <person name="Tunlid A."/>
            <person name="Henrissat B."/>
            <person name="Grigoriev I.V."/>
            <person name="Hibbett D.S."/>
            <person name="Martin F."/>
        </authorList>
    </citation>
    <scope>NUCLEOTIDE SEQUENCE [LARGE SCALE GENOMIC DNA]</scope>
    <source>
        <strain evidence="2">UH-Slu-Lm8-n1</strain>
    </source>
</reference>
<feature type="non-terminal residue" evidence="1">
    <location>
        <position position="1"/>
    </location>
</feature>